<reference evidence="2 3" key="1">
    <citation type="submission" date="2018-02" db="EMBL/GenBank/DDBJ databases">
        <title>Distribution and characterization of Shiga toxin converting temperate phage carried by Shigella flexneri in Hispaniola.</title>
        <authorList>
            <person name="Fogolari M."/>
            <person name="Mavian C."/>
            <person name="Angeletti S."/>
            <person name="Salemi M."/>
            <person name="Lampel K.A."/>
            <person name="Maurelli A.T."/>
        </authorList>
    </citation>
    <scope>NUCLEOTIDE SEQUENCE [LARGE SCALE GENOMIC DNA]</scope>
    <source>
        <strain evidence="2 3">BS979</strain>
    </source>
</reference>
<organism evidence="2 3">
    <name type="scientific">Shigella dysenteriae</name>
    <dbReference type="NCBI Taxonomy" id="622"/>
    <lineage>
        <taxon>Bacteria</taxon>
        <taxon>Pseudomonadati</taxon>
        <taxon>Pseudomonadota</taxon>
        <taxon>Gammaproteobacteria</taxon>
        <taxon>Enterobacterales</taxon>
        <taxon>Enterobacteriaceae</taxon>
        <taxon>Shigella</taxon>
    </lineage>
</organism>
<comment type="caution">
    <text evidence="2">The sequence shown here is derived from an EMBL/GenBank/DDBJ whole genome shotgun (WGS) entry which is preliminary data.</text>
</comment>
<dbReference type="EMBL" id="PUGT01000050">
    <property type="protein sequence ID" value="PQN10707.1"/>
    <property type="molecule type" value="Genomic_DNA"/>
</dbReference>
<dbReference type="Proteomes" id="UP000238186">
    <property type="component" value="Unassembled WGS sequence"/>
</dbReference>
<name>A0A2S8DG03_SHIDY</name>
<feature type="domain" description="DUF4376" evidence="1">
    <location>
        <begin position="8"/>
        <end position="56"/>
    </location>
</feature>
<dbReference type="InterPro" id="IPR025484">
    <property type="entry name" value="DUF4376"/>
</dbReference>
<proteinExistence type="predicted"/>
<dbReference type="RefSeq" id="WP_001114261.1">
    <property type="nucleotide sequence ID" value="NZ_CP026840.1"/>
</dbReference>
<evidence type="ECO:0000259" key="1">
    <source>
        <dbReference type="Pfam" id="PF14301"/>
    </source>
</evidence>
<protein>
    <submittedName>
        <fullName evidence="2">DUF4376 domain-containing protein</fullName>
    </submittedName>
</protein>
<gene>
    <name evidence="2" type="ORF">C5K18_03725</name>
</gene>
<sequence length="70" mass="7822">MPEKFFRTDADNNDVPMTAASWMALSEATEQAMFAKGVEINTRQLQMKAEVEALTDLKAIRSYVVGWPAV</sequence>
<evidence type="ECO:0000313" key="3">
    <source>
        <dbReference type="Proteomes" id="UP000238186"/>
    </source>
</evidence>
<accession>A0A2S8DG03</accession>
<evidence type="ECO:0000313" key="2">
    <source>
        <dbReference type="EMBL" id="PQN10707.1"/>
    </source>
</evidence>
<dbReference type="Pfam" id="PF14301">
    <property type="entry name" value="DUF4376"/>
    <property type="match status" value="1"/>
</dbReference>
<dbReference type="AlphaFoldDB" id="A0A2S8DG03"/>